<organism evidence="1 2">
    <name type="scientific">Zobellia galactanivorans (strain DSM 12802 / CCUG 47099 / CIP 106680 / NCIMB 13871 / Dsij)</name>
    <dbReference type="NCBI Taxonomy" id="63186"/>
    <lineage>
        <taxon>Bacteria</taxon>
        <taxon>Pseudomonadati</taxon>
        <taxon>Bacteroidota</taxon>
        <taxon>Flavobacteriia</taxon>
        <taxon>Flavobacteriales</taxon>
        <taxon>Flavobacteriaceae</taxon>
        <taxon>Zobellia</taxon>
    </lineage>
</organism>
<proteinExistence type="predicted"/>
<reference evidence="1 2" key="2">
    <citation type="journal article" date="2012" name="Environ. Microbiol.">
        <title>Characterization of the first alginolytic operons in a marine bacterium: from their emergence in marine Flavobacteriia to their independent transfers to marine Proteobacteria and human gut Bacteroides.</title>
        <authorList>
            <person name="Thomas F."/>
            <person name="Barbeyron T."/>
            <person name="Tonon T."/>
            <person name="Genicot S."/>
            <person name="Czjzek M."/>
            <person name="Michel G."/>
        </authorList>
    </citation>
    <scope>NUCLEOTIDE SEQUENCE [LARGE SCALE GENOMIC DNA]</scope>
    <source>
        <strain evidence="2">DSM 12802 / CCUG 47099 / CIP 106680 / NCIMB 13871 / Dsij</strain>
    </source>
</reference>
<sequence length="180" mass="20672">MNITIIPKIQFLYTNLLCSLQFIKNLLFAKKLHIEHFVYTTKLTVRGNETQIKWNVVGCHKIIISNLAVLPGNISHLEVKLENRINDFEITFNGIGGQKQTKKISIESTSPSVLNTFSSKTNLSNLSSVPLIRRDLKKTLDDSFNYQVTKKIKLNRPKILSKELRLDFEPFVKSNYPIKP</sequence>
<gene>
    <name evidence="1" type="ordered locus">zobellia_2647</name>
</gene>
<evidence type="ECO:0000313" key="1">
    <source>
        <dbReference type="EMBL" id="CAZ96797.1"/>
    </source>
</evidence>
<dbReference type="KEGG" id="zga:ZOBELLIA_2647"/>
<evidence type="ECO:0000313" key="2">
    <source>
        <dbReference type="Proteomes" id="UP000008898"/>
    </source>
</evidence>
<name>G0L697_ZOBGA</name>
<dbReference type="AlphaFoldDB" id="G0L697"/>
<dbReference type="Proteomes" id="UP000008898">
    <property type="component" value="Chromosome"/>
</dbReference>
<reference evidence="2" key="1">
    <citation type="submission" date="2009-07" db="EMBL/GenBank/DDBJ databases">
        <title>Complete genome sequence of Zobellia galactanivorans Dsij.</title>
        <authorList>
            <consortium name="Genoscope - CEA"/>
        </authorList>
    </citation>
    <scope>NUCLEOTIDE SEQUENCE [LARGE SCALE GENOMIC DNA]</scope>
    <source>
        <strain evidence="2">DSM 12802 / CCUG 47099 / CIP 106680 / NCIMB 13871 / Dsij</strain>
    </source>
</reference>
<accession>G0L697</accession>
<keyword evidence="2" id="KW-1185">Reference proteome</keyword>
<dbReference type="STRING" id="63186.ZOBELLIA_2647"/>
<dbReference type="RefSeq" id="WP_013993993.1">
    <property type="nucleotide sequence ID" value="NC_015844.1"/>
</dbReference>
<dbReference type="EMBL" id="FP476056">
    <property type="protein sequence ID" value="CAZ96797.1"/>
    <property type="molecule type" value="Genomic_DNA"/>
</dbReference>
<dbReference type="HOGENOM" id="CLU_1495660_0_0_10"/>
<protein>
    <submittedName>
        <fullName evidence="1">Uncharacterized protein</fullName>
    </submittedName>
</protein>